<evidence type="ECO:0000256" key="9">
    <source>
        <dbReference type="ARBA" id="ARBA00023268"/>
    </source>
</evidence>
<dbReference type="Pfam" id="PF05430">
    <property type="entry name" value="Methyltransf_30"/>
    <property type="match status" value="1"/>
</dbReference>
<protein>
    <recommendedName>
        <fullName evidence="10">tRNA 5-methylaminomethyl-2-thiouridine biosynthesis bifunctional protein MnmC</fullName>
        <shortName evidence="10">tRNA mnm(5)s(2)U biosynthesis bifunctional protein</shortName>
    </recommendedName>
    <domain>
        <recommendedName>
            <fullName evidence="10">tRNA (mnm(5)s(2)U34)-methyltransferase</fullName>
            <ecNumber evidence="10">2.1.1.61</ecNumber>
        </recommendedName>
    </domain>
    <domain>
        <recommendedName>
            <fullName evidence="10">FAD-dependent cmnm(5)s(2)U34 oxidoreductase</fullName>
            <ecNumber evidence="10">1.5.-.-</ecNumber>
        </recommendedName>
    </domain>
</protein>
<keyword evidence="14" id="KW-1185">Reference proteome</keyword>
<keyword evidence="9 10" id="KW-0511">Multifunctional enzyme</keyword>
<evidence type="ECO:0000256" key="1">
    <source>
        <dbReference type="ARBA" id="ARBA00022490"/>
    </source>
</evidence>
<dbReference type="Proteomes" id="UP001310248">
    <property type="component" value="Unassembled WGS sequence"/>
</dbReference>
<keyword evidence="6 10" id="KW-0819">tRNA processing</keyword>
<evidence type="ECO:0000256" key="2">
    <source>
        <dbReference type="ARBA" id="ARBA00022603"/>
    </source>
</evidence>
<dbReference type="EC" id="2.1.1.61" evidence="10"/>
<dbReference type="InterPro" id="IPR017610">
    <property type="entry name" value="tRNA_S-uridine_synth_MnmC_C"/>
</dbReference>
<dbReference type="HAMAP" id="MF_01102">
    <property type="entry name" value="MnmC"/>
    <property type="match status" value="1"/>
</dbReference>
<evidence type="ECO:0000313" key="14">
    <source>
        <dbReference type="Proteomes" id="UP001310248"/>
    </source>
</evidence>
<dbReference type="Gene3D" id="3.40.50.150">
    <property type="entry name" value="Vaccinia Virus protein VP39"/>
    <property type="match status" value="1"/>
</dbReference>
<comment type="catalytic activity">
    <reaction evidence="10">
        <text>5-aminomethyl-2-thiouridine(34) in tRNA + S-adenosyl-L-methionine = 5-methylaminomethyl-2-thiouridine(34) in tRNA + S-adenosyl-L-homocysteine + H(+)</text>
        <dbReference type="Rhea" id="RHEA:19569"/>
        <dbReference type="Rhea" id="RHEA-COMP:10195"/>
        <dbReference type="Rhea" id="RHEA-COMP:10197"/>
        <dbReference type="ChEBI" id="CHEBI:15378"/>
        <dbReference type="ChEBI" id="CHEBI:57856"/>
        <dbReference type="ChEBI" id="CHEBI:59789"/>
        <dbReference type="ChEBI" id="CHEBI:74454"/>
        <dbReference type="ChEBI" id="CHEBI:74455"/>
        <dbReference type="EC" id="2.1.1.61"/>
    </reaction>
</comment>
<dbReference type="InterPro" id="IPR008471">
    <property type="entry name" value="MnmC-like_methylTransf"/>
</dbReference>
<dbReference type="SUPFAM" id="SSF51905">
    <property type="entry name" value="FAD/NAD(P)-binding domain"/>
    <property type="match status" value="1"/>
</dbReference>
<proteinExistence type="inferred from homology"/>
<evidence type="ECO:0000259" key="11">
    <source>
        <dbReference type="Pfam" id="PF01266"/>
    </source>
</evidence>
<evidence type="ECO:0000256" key="3">
    <source>
        <dbReference type="ARBA" id="ARBA00022630"/>
    </source>
</evidence>
<comment type="cofactor">
    <cofactor evidence="10">
        <name>FAD</name>
        <dbReference type="ChEBI" id="CHEBI:57692"/>
    </cofactor>
</comment>
<accession>A0ABU7G161</accession>
<dbReference type="Gene3D" id="3.30.9.10">
    <property type="entry name" value="D-Amino Acid Oxidase, subunit A, domain 2"/>
    <property type="match status" value="1"/>
</dbReference>
<dbReference type="SUPFAM" id="SSF54373">
    <property type="entry name" value="FAD-linked reductases, C-terminal domain"/>
    <property type="match status" value="1"/>
</dbReference>
<evidence type="ECO:0000256" key="6">
    <source>
        <dbReference type="ARBA" id="ARBA00022694"/>
    </source>
</evidence>
<dbReference type="EC" id="1.5.-.-" evidence="10"/>
<comment type="similarity">
    <text evidence="10">In the N-terminal section; belongs to the methyltransferase superfamily. tRNA (mnm(5)s(2)U34)-methyltransferase family.</text>
</comment>
<evidence type="ECO:0000256" key="5">
    <source>
        <dbReference type="ARBA" id="ARBA00022691"/>
    </source>
</evidence>
<dbReference type="Pfam" id="PF01266">
    <property type="entry name" value="DAO"/>
    <property type="match status" value="1"/>
</dbReference>
<comment type="caution">
    <text evidence="13">The sequence shown here is derived from an EMBL/GenBank/DDBJ whole genome shotgun (WGS) entry which is preliminary data.</text>
</comment>
<keyword evidence="4 10" id="KW-0808">Transferase</keyword>
<sequence>MSSSDNVNNTTTATIHWNPEGTPVATDYDDVYFSVDNGLAESRYVFIEQNQLTERWKNHQTASYVIAETGFGTGLNFLAAWHHYQQFLEANPDTALTRLHFISFEKHPLSLNDLSQALKQWPELKDFSDQLVAFYPQIMTPGCHRIAFRYPVAITLDIWIGDVHHNLPEVPNISVGLVNSWFLDGFAPSKNPDMWTQELFEGMALLSADDASLATFTAAGFVRRGLIEAGFDAQKAKGFGRKRDMLVGRFKQHTTPQSLNSRLYNRQGIKAGGDVAIIGAGIAGVSLAYALVKRGIKVSLYEKNSAAALEASGNRQGAVYPLLSPNQPHVSEFFQHAFNYHHQVLSQLEQQQFKVEHDYCGLLQLAYNDKSQAKNLNIAQAGYPQELVYSVDKDTASELAGVSLDSEALFYPLAGWVNAKQCVQTILKAAEQSGLLSVHYGHELSQFELEKQRCKLHFGSQLKQHNNVIFCQSHHLLKLPETEQLPITPVRGQVSHIDTTPQLSKLSKVLCYEGYLTPANQQQHCIGASYIRNDLSLELKANEAEKNLAAIRKCQPQPWNEQLTLADTLGRAATRCAVRDHFPLIGQLPNLEQLFSEQYKQQWQEVVPPSYGGVFVAIGFGSRGICSAPFATELLAAQLCNEPMPLKQSTLNCIHPHRFWNRRLVKKRPLALNYREFKTR</sequence>
<evidence type="ECO:0000256" key="4">
    <source>
        <dbReference type="ARBA" id="ARBA00022679"/>
    </source>
</evidence>
<comment type="similarity">
    <text evidence="10">In the C-terminal section; belongs to the DAO family.</text>
</comment>
<dbReference type="PANTHER" id="PTHR13847">
    <property type="entry name" value="SARCOSINE DEHYDROGENASE-RELATED"/>
    <property type="match status" value="1"/>
</dbReference>
<evidence type="ECO:0000256" key="10">
    <source>
        <dbReference type="HAMAP-Rule" id="MF_01102"/>
    </source>
</evidence>
<comment type="function">
    <text evidence="10">Catalyzes the last two steps in the biosynthesis of 5-methylaminomethyl-2-thiouridine (mnm(5)s(2)U) at the wobble position (U34) in tRNA. Catalyzes the FAD-dependent demodification of cmnm(5)s(2)U34 to nm(5)s(2)U34, followed by the transfer of a methyl group from S-adenosyl-L-methionine to nm(5)s(2)U34, to form mnm(5)s(2)U34.</text>
</comment>
<dbReference type="EMBL" id="JAYDYW010000004">
    <property type="protein sequence ID" value="MEE1672941.1"/>
    <property type="molecule type" value="Genomic_DNA"/>
</dbReference>
<dbReference type="InterPro" id="IPR036188">
    <property type="entry name" value="FAD/NAD-bd_sf"/>
</dbReference>
<keyword evidence="7 10" id="KW-0274">FAD</keyword>
<keyword evidence="1 10" id="KW-0963">Cytoplasm</keyword>
<dbReference type="InterPro" id="IPR023032">
    <property type="entry name" value="tRNA_MAMT_biosynth_bifunc_MnmC"/>
</dbReference>
<organism evidence="13 14">
    <name type="scientific">Agarivorans aestuarii</name>
    <dbReference type="NCBI Taxonomy" id="1563703"/>
    <lineage>
        <taxon>Bacteria</taxon>
        <taxon>Pseudomonadati</taxon>
        <taxon>Pseudomonadota</taxon>
        <taxon>Gammaproteobacteria</taxon>
        <taxon>Alteromonadales</taxon>
        <taxon>Alteromonadaceae</taxon>
        <taxon>Agarivorans</taxon>
    </lineage>
</organism>
<keyword evidence="5 10" id="KW-0949">S-adenosyl-L-methionine</keyword>
<dbReference type="NCBIfam" id="TIGR03197">
    <property type="entry name" value="MnmC_Cterm"/>
    <property type="match status" value="1"/>
</dbReference>
<gene>
    <name evidence="10 13" type="primary">mnmC</name>
    <name evidence="13" type="ORF">SNR37_002352</name>
</gene>
<keyword evidence="3 10" id="KW-0285">Flavoprotein</keyword>
<dbReference type="NCBIfam" id="NF002481">
    <property type="entry name" value="PRK01747.1-2"/>
    <property type="match status" value="1"/>
</dbReference>
<feature type="domain" description="MnmC-like methyltransferase" evidence="12">
    <location>
        <begin position="122"/>
        <end position="249"/>
    </location>
</feature>
<dbReference type="InterPro" id="IPR047785">
    <property type="entry name" value="tRNA_MNMC2"/>
</dbReference>
<feature type="region of interest" description="tRNA (mnm(5)s(2)U34)-methyltransferase" evidence="10">
    <location>
        <begin position="1"/>
        <end position="251"/>
    </location>
</feature>
<dbReference type="RefSeq" id="WP_329774334.1">
    <property type="nucleotide sequence ID" value="NZ_JAYDYW010000004.1"/>
</dbReference>
<feature type="region of interest" description="FAD-dependent cmnm(5)s(2)U34 oxidoreductase" evidence="10">
    <location>
        <begin position="278"/>
        <end position="680"/>
    </location>
</feature>
<evidence type="ECO:0000256" key="7">
    <source>
        <dbReference type="ARBA" id="ARBA00022827"/>
    </source>
</evidence>
<reference evidence="14" key="1">
    <citation type="submission" date="2023-07" db="EMBL/GenBank/DDBJ databases">
        <title>Draft genome sequence of Agarivorans aestuarii strain ZMCS4, a CAZymes producing bacteria isolated from the marine brown algae Clodostephus spongiosus.</title>
        <authorList>
            <person name="Lorente B."/>
            <person name="Cabral C."/>
            <person name="Frias J."/>
            <person name="Faria J."/>
            <person name="Toubarro D."/>
        </authorList>
    </citation>
    <scope>NUCLEOTIDE SEQUENCE [LARGE SCALE GENOMIC DNA]</scope>
    <source>
        <strain evidence="14">ZMCS4</strain>
    </source>
</reference>
<keyword evidence="8 10" id="KW-0560">Oxidoreductase</keyword>
<evidence type="ECO:0000259" key="12">
    <source>
        <dbReference type="Pfam" id="PF05430"/>
    </source>
</evidence>
<name>A0ABU7G161_9ALTE</name>
<feature type="domain" description="FAD dependent oxidoreductase" evidence="11">
    <location>
        <begin position="274"/>
        <end position="637"/>
    </location>
</feature>
<dbReference type="Gene3D" id="3.50.50.60">
    <property type="entry name" value="FAD/NAD(P)-binding domain"/>
    <property type="match status" value="1"/>
</dbReference>
<evidence type="ECO:0000256" key="8">
    <source>
        <dbReference type="ARBA" id="ARBA00023002"/>
    </source>
</evidence>
<dbReference type="InterPro" id="IPR029063">
    <property type="entry name" value="SAM-dependent_MTases_sf"/>
</dbReference>
<comment type="subcellular location">
    <subcellularLocation>
        <location evidence="10">Cytoplasm</location>
    </subcellularLocation>
</comment>
<dbReference type="InterPro" id="IPR006076">
    <property type="entry name" value="FAD-dep_OxRdtase"/>
</dbReference>
<keyword evidence="2 10" id="KW-0489">Methyltransferase</keyword>
<evidence type="ECO:0000313" key="13">
    <source>
        <dbReference type="EMBL" id="MEE1672941.1"/>
    </source>
</evidence>
<dbReference type="PANTHER" id="PTHR13847:SF283">
    <property type="entry name" value="TRNA 5-METHYLAMINOMETHYL-2-THIOURIDINE BIOSYNTHESIS BIFUNCTIONAL PROTEIN MNMC"/>
    <property type="match status" value="1"/>
</dbReference>
<dbReference type="NCBIfam" id="NF033855">
    <property type="entry name" value="tRNA_MNMC2"/>
    <property type="match status" value="1"/>
</dbReference>